<dbReference type="RefSeq" id="WP_177670975.1">
    <property type="nucleotide sequence ID" value="NZ_JACRSY010000003.1"/>
</dbReference>
<name>A0A926EHM1_9FIRM</name>
<organism evidence="1 2">
    <name type="scientific">Zhenhengia yiwuensis</name>
    <dbReference type="NCBI Taxonomy" id="2763666"/>
    <lineage>
        <taxon>Bacteria</taxon>
        <taxon>Bacillati</taxon>
        <taxon>Bacillota</taxon>
        <taxon>Clostridia</taxon>
        <taxon>Lachnospirales</taxon>
        <taxon>Lachnospiraceae</taxon>
        <taxon>Zhenhengia</taxon>
    </lineage>
</organism>
<accession>A0A926EHM1</accession>
<evidence type="ECO:0000313" key="1">
    <source>
        <dbReference type="EMBL" id="MBC8578387.1"/>
    </source>
</evidence>
<reference evidence="1" key="1">
    <citation type="submission" date="2020-08" db="EMBL/GenBank/DDBJ databases">
        <title>Genome public.</title>
        <authorList>
            <person name="Liu C."/>
            <person name="Sun Q."/>
        </authorList>
    </citation>
    <scope>NUCLEOTIDE SEQUENCE</scope>
    <source>
        <strain evidence="1">NSJ-12</strain>
    </source>
</reference>
<protein>
    <submittedName>
        <fullName evidence="1">Uncharacterized protein</fullName>
    </submittedName>
</protein>
<dbReference type="AlphaFoldDB" id="A0A926EHM1"/>
<dbReference type="SUPFAM" id="SSF141000">
    <property type="entry name" value="Glu-tRNAGln amidotransferase C subunit"/>
    <property type="match status" value="1"/>
</dbReference>
<keyword evidence="2" id="KW-1185">Reference proteome</keyword>
<evidence type="ECO:0000313" key="2">
    <source>
        <dbReference type="Proteomes" id="UP000655830"/>
    </source>
</evidence>
<comment type="caution">
    <text evidence="1">The sequence shown here is derived from an EMBL/GenBank/DDBJ whole genome shotgun (WGS) entry which is preliminary data.</text>
</comment>
<dbReference type="EMBL" id="JACRSY010000003">
    <property type="protein sequence ID" value="MBC8578387.1"/>
    <property type="molecule type" value="Genomic_DNA"/>
</dbReference>
<dbReference type="GO" id="GO:0006450">
    <property type="term" value="P:regulation of translational fidelity"/>
    <property type="evidence" value="ECO:0007669"/>
    <property type="project" value="InterPro"/>
</dbReference>
<sequence>MKLDRKQLMDISKQAKIHLTERELSYFENEINQTLEMFKPLERWEMHYDTIQYDH</sequence>
<proteinExistence type="predicted"/>
<gene>
    <name evidence="1" type="ORF">H8718_02365</name>
</gene>
<dbReference type="Proteomes" id="UP000655830">
    <property type="component" value="Unassembled WGS sequence"/>
</dbReference>
<dbReference type="Gene3D" id="1.10.20.60">
    <property type="entry name" value="Glu-tRNAGln amidotransferase C subunit, N-terminal domain"/>
    <property type="match status" value="1"/>
</dbReference>
<dbReference type="InterPro" id="IPR036113">
    <property type="entry name" value="Asp/Glu-ADT_sf_sub_c"/>
</dbReference>